<evidence type="ECO:0000256" key="1">
    <source>
        <dbReference type="SAM" id="Phobius"/>
    </source>
</evidence>
<dbReference type="RefSeq" id="WP_122973138.1">
    <property type="nucleotide sequence ID" value="NZ_RHLQ01000046.1"/>
</dbReference>
<evidence type="ECO:0000313" key="3">
    <source>
        <dbReference type="Proteomes" id="UP000279909"/>
    </source>
</evidence>
<sequence length="117" mass="12984">MKKLFLLLVGGITAIVALCMVGPLLGFAFSALLVFLGMHYYVKTTSTMMKVVWVAIGLMGVFSAISNVPAIIGLAALVVLYIIYKKWNNEEVSFKQIKEDSSDPFTNFEKEWAKLTK</sequence>
<keyword evidence="1" id="KW-0472">Membrane</keyword>
<comment type="caution">
    <text evidence="2">The sequence shown here is derived from an EMBL/GenBank/DDBJ whole genome shotgun (WGS) entry which is preliminary data.</text>
</comment>
<dbReference type="AlphaFoldDB" id="A0A3M8H540"/>
<feature type="transmembrane region" description="Helical" evidence="1">
    <location>
        <begin position="52"/>
        <end position="84"/>
    </location>
</feature>
<keyword evidence="1" id="KW-0812">Transmembrane</keyword>
<dbReference type="EMBL" id="RHLQ01000046">
    <property type="protein sequence ID" value="RNC97526.1"/>
    <property type="molecule type" value="Genomic_DNA"/>
</dbReference>
<dbReference type="Proteomes" id="UP000279909">
    <property type="component" value="Unassembled WGS sequence"/>
</dbReference>
<organism evidence="2 3">
    <name type="scientific">Lysinibacillus halotolerans</name>
    <dbReference type="NCBI Taxonomy" id="1368476"/>
    <lineage>
        <taxon>Bacteria</taxon>
        <taxon>Bacillati</taxon>
        <taxon>Bacillota</taxon>
        <taxon>Bacilli</taxon>
        <taxon>Bacillales</taxon>
        <taxon>Bacillaceae</taxon>
        <taxon>Lysinibacillus</taxon>
    </lineage>
</organism>
<accession>A0A3M8H540</accession>
<proteinExistence type="predicted"/>
<protein>
    <submittedName>
        <fullName evidence="2">ABC transporter permease</fullName>
    </submittedName>
</protein>
<evidence type="ECO:0000313" key="2">
    <source>
        <dbReference type="EMBL" id="RNC97526.1"/>
    </source>
</evidence>
<keyword evidence="1" id="KW-1133">Transmembrane helix</keyword>
<dbReference type="OrthoDB" id="2971941at2"/>
<name>A0A3M8H540_9BACI</name>
<reference evidence="2 3" key="1">
    <citation type="journal article" date="2014" name="Int. J. Syst. Evol. Microbiol.">
        <title>Lysinibacillus halotolerans sp. nov., isolated from saline-alkaline soil.</title>
        <authorList>
            <person name="Kong D."/>
            <person name="Wang Y."/>
            <person name="Zhao B."/>
            <person name="Li Y."/>
            <person name="Song J."/>
            <person name="Zhai Y."/>
            <person name="Zhang C."/>
            <person name="Wang H."/>
            <person name="Chen X."/>
            <person name="Zhao B."/>
            <person name="Ruan Z."/>
        </authorList>
    </citation>
    <scope>NUCLEOTIDE SEQUENCE [LARGE SCALE GENOMIC DNA]</scope>
    <source>
        <strain evidence="2 3">MCCC 1A12703</strain>
    </source>
</reference>
<gene>
    <name evidence="2" type="ORF">EC501_14900</name>
</gene>
<keyword evidence="3" id="KW-1185">Reference proteome</keyword>